<dbReference type="InterPro" id="IPR038186">
    <property type="entry name" value="CHAD_dom_sf"/>
</dbReference>
<protein>
    <submittedName>
        <fullName evidence="2">CHAD domain-containing protein</fullName>
    </submittedName>
</protein>
<proteinExistence type="predicted"/>
<dbReference type="Pfam" id="PF05235">
    <property type="entry name" value="CHAD"/>
    <property type="match status" value="1"/>
</dbReference>
<name>A0A7L5E3S5_9SPHI</name>
<dbReference type="RefSeq" id="WP_169607593.1">
    <property type="nucleotide sequence ID" value="NZ_CP051682.1"/>
</dbReference>
<evidence type="ECO:0000259" key="1">
    <source>
        <dbReference type="SMART" id="SM00880"/>
    </source>
</evidence>
<dbReference type="AlphaFoldDB" id="A0A7L5E3S5"/>
<dbReference type="PANTHER" id="PTHR39339:SF1">
    <property type="entry name" value="CHAD DOMAIN-CONTAINING PROTEIN"/>
    <property type="match status" value="1"/>
</dbReference>
<organism evidence="2 3">
    <name type="scientific">Mucilaginibacter robiniae</name>
    <dbReference type="NCBI Taxonomy" id="2728022"/>
    <lineage>
        <taxon>Bacteria</taxon>
        <taxon>Pseudomonadati</taxon>
        <taxon>Bacteroidota</taxon>
        <taxon>Sphingobacteriia</taxon>
        <taxon>Sphingobacteriales</taxon>
        <taxon>Sphingobacteriaceae</taxon>
        <taxon>Mucilaginibacter</taxon>
    </lineage>
</organism>
<reference evidence="2 3" key="1">
    <citation type="submission" date="2020-04" db="EMBL/GenBank/DDBJ databases">
        <title>Genome sequencing of novel species.</title>
        <authorList>
            <person name="Heo J."/>
            <person name="Kim S.-J."/>
            <person name="Kim J.-S."/>
            <person name="Hong S.-B."/>
            <person name="Kwon S.-W."/>
        </authorList>
    </citation>
    <scope>NUCLEOTIDE SEQUENCE [LARGE SCALE GENOMIC DNA]</scope>
    <source>
        <strain evidence="2 3">F39-2</strain>
    </source>
</reference>
<keyword evidence="3" id="KW-1185">Reference proteome</keyword>
<dbReference type="EMBL" id="CP051682">
    <property type="protein sequence ID" value="QJD96334.1"/>
    <property type="molecule type" value="Genomic_DNA"/>
</dbReference>
<dbReference type="PANTHER" id="PTHR39339">
    <property type="entry name" value="SLR1444 PROTEIN"/>
    <property type="match status" value="1"/>
</dbReference>
<evidence type="ECO:0000313" key="3">
    <source>
        <dbReference type="Proteomes" id="UP000503278"/>
    </source>
</evidence>
<gene>
    <name evidence="2" type="ORF">HH214_10880</name>
</gene>
<sequence length="272" mass="31828">MKTKEEEKQISKHYQELKAHVKGFLKSAEQEELHQFRVQFKKMRALLTLLQSGDKHPKLLKQVKPIQKMFKKAGVIRGAYVNLQLSHQYGFRKPEFEDKQQQIILSGANRFYCKGPKQLEQLKRTRKKLMNSLHRLPAKTVQNFYQDMLNEAADFLQSPVFDERLHDCRKKIKLLMYNQKVADSALADKLTLNKDYLNQLQDTIGKWHDVVLALELFHTDELKHEPVPRQLKAQKDELQKSIVSLAENFRQKAVLEQASAEKKKPAKNKAVQ</sequence>
<evidence type="ECO:0000313" key="2">
    <source>
        <dbReference type="EMBL" id="QJD96334.1"/>
    </source>
</evidence>
<dbReference type="KEGG" id="mrob:HH214_10880"/>
<dbReference type="Proteomes" id="UP000503278">
    <property type="component" value="Chromosome"/>
</dbReference>
<accession>A0A7L5E3S5</accession>
<dbReference type="Gene3D" id="1.40.20.10">
    <property type="entry name" value="CHAD domain"/>
    <property type="match status" value="1"/>
</dbReference>
<dbReference type="SMART" id="SM00880">
    <property type="entry name" value="CHAD"/>
    <property type="match status" value="1"/>
</dbReference>
<feature type="domain" description="CHAD" evidence="1">
    <location>
        <begin position="9"/>
        <end position="252"/>
    </location>
</feature>
<dbReference type="InterPro" id="IPR007899">
    <property type="entry name" value="CHAD_dom"/>
</dbReference>